<dbReference type="Proteomes" id="UP000070092">
    <property type="component" value="Unassembled WGS sequence"/>
</dbReference>
<feature type="region of interest" description="Disordered" evidence="1">
    <location>
        <begin position="1"/>
        <end position="50"/>
    </location>
</feature>
<name>A0A133KRJ2_BIFBI</name>
<comment type="caution">
    <text evidence="2">The sequence shown here is derived from an EMBL/GenBank/DDBJ whole genome shotgun (WGS) entry which is preliminary data.</text>
</comment>
<accession>A0A133KRJ2</accession>
<reference evidence="2 3" key="1">
    <citation type="submission" date="2016-01" db="EMBL/GenBank/DDBJ databases">
        <authorList>
            <person name="Oliw E.H."/>
        </authorList>
    </citation>
    <scope>NUCLEOTIDE SEQUENCE [LARGE SCALE GENOMIC DNA]</scope>
    <source>
        <strain evidence="2 3">MJR8628B</strain>
    </source>
</reference>
<evidence type="ECO:0000313" key="3">
    <source>
        <dbReference type="Proteomes" id="UP000070092"/>
    </source>
</evidence>
<evidence type="ECO:0000256" key="1">
    <source>
        <dbReference type="SAM" id="MobiDB-lite"/>
    </source>
</evidence>
<gene>
    <name evidence="2" type="ORF">HMPREF3196_00735</name>
</gene>
<evidence type="ECO:0000313" key="2">
    <source>
        <dbReference type="EMBL" id="KWZ81950.1"/>
    </source>
</evidence>
<dbReference type="AlphaFoldDB" id="A0A133KRJ2"/>
<sequence length="50" mass="5367">MAPVADRPSDERAATCCPPTPSMPLTGLMGVYVPSSDDSSNYDNHRRNAD</sequence>
<organism evidence="2 3">
    <name type="scientific">Bifidobacterium bifidum</name>
    <dbReference type="NCBI Taxonomy" id="1681"/>
    <lineage>
        <taxon>Bacteria</taxon>
        <taxon>Bacillati</taxon>
        <taxon>Actinomycetota</taxon>
        <taxon>Actinomycetes</taxon>
        <taxon>Bifidobacteriales</taxon>
        <taxon>Bifidobacteriaceae</taxon>
        <taxon>Bifidobacterium</taxon>
    </lineage>
</organism>
<dbReference type="PATRIC" id="fig|1681.53.peg.723"/>
<proteinExistence type="predicted"/>
<protein>
    <submittedName>
        <fullName evidence="2">Uncharacterized protein</fullName>
    </submittedName>
</protein>
<dbReference type="EMBL" id="LRPO01000021">
    <property type="protein sequence ID" value="KWZ81950.1"/>
    <property type="molecule type" value="Genomic_DNA"/>
</dbReference>